<dbReference type="CDD" id="cd19821">
    <property type="entry name" value="Bbox1_BBX-like"/>
    <property type="match status" value="1"/>
</dbReference>
<dbReference type="OMA" id="QLWARQM"/>
<dbReference type="Gramene" id="TraesWEE_scaffold_025526_01G000300.1">
    <property type="protein sequence ID" value="TraesWEE_scaffold_025526_01G000300.1"/>
    <property type="gene ID" value="TraesWEE_scaffold_025526_01G000300"/>
</dbReference>
<dbReference type="Gramene" id="TraesCLE_scaffold_006569_01G000500.1">
    <property type="protein sequence ID" value="TraesCLE_scaffold_006569_01G000500.1"/>
    <property type="gene ID" value="TraesCLE_scaffold_006569_01G000500"/>
</dbReference>
<dbReference type="Gramene" id="TraesARIUn03G04598080.1">
    <property type="protein sequence ID" value="TraesARIUn03G04598080.1.CDS1"/>
    <property type="gene ID" value="TraesARIUn03G04598080"/>
</dbReference>
<dbReference type="OrthoDB" id="153872at2759"/>
<evidence type="ECO:0000256" key="2">
    <source>
        <dbReference type="ARBA" id="ARBA00022771"/>
    </source>
</evidence>
<dbReference type="GO" id="GO:0008270">
    <property type="term" value="F:zinc ion binding"/>
    <property type="evidence" value="ECO:0007669"/>
    <property type="project" value="UniProtKB-KW"/>
</dbReference>
<accession>A0A3B6JP95</accession>
<sequence length="187" mass="20020">MLLCTCASRLRCALCDAGADVHCQADAAFLCAPCDAKVHGANFLASRHRRTRVQPPNHVRVLCRAALQLWARQMGLDARAARLCAAAAGRTLLLEFTAAPPQMLLRVAMAAALWSEVAAHGGVHKPRHALKRLEACARVPASSLVVVATAIGRARLVRTAGVDAKEDSVECLIVSPRKTPQELCLFV</sequence>
<dbReference type="RefSeq" id="XP_044378508.1">
    <property type="nucleotide sequence ID" value="XM_044522573.1"/>
</dbReference>
<dbReference type="Proteomes" id="UP000019116">
    <property type="component" value="Chromosome 4D"/>
</dbReference>
<evidence type="ECO:0000313" key="5">
    <source>
        <dbReference type="EnsemblPlants" id="TraesCS4D02G362100.1.cds1"/>
    </source>
</evidence>
<dbReference type="Gramene" id="TraesSTAUn03G04495280.1">
    <property type="protein sequence ID" value="TraesSTAUn03G04495280.1.CDS1"/>
    <property type="gene ID" value="TraesSTAUn03G04495280"/>
</dbReference>
<dbReference type="Gramene" id="TraesNORUn03G04555270.1">
    <property type="protein sequence ID" value="TraesNORUn03G04555270.1.CDS1"/>
    <property type="gene ID" value="TraesNORUn03G04555270"/>
</dbReference>
<keyword evidence="6" id="KW-1185">Reference proteome</keyword>
<dbReference type="SMR" id="A0A3B6JP95"/>
<dbReference type="Gramene" id="TraesJULUn03G04545870.1">
    <property type="protein sequence ID" value="TraesJULUn03G04545870.1.CDS1"/>
    <property type="gene ID" value="TraesJULUn03G04545870"/>
</dbReference>
<protein>
    <recommendedName>
        <fullName evidence="4">B box-type domain-containing protein</fullName>
    </recommendedName>
</protein>
<evidence type="ECO:0000313" key="6">
    <source>
        <dbReference type="Proteomes" id="UP000019116"/>
    </source>
</evidence>
<dbReference type="Gramene" id="TraesCS4D03G0830400.1">
    <property type="protein sequence ID" value="TraesCS4D03G0830400.1.CDS1"/>
    <property type="gene ID" value="TraesCS4D03G0830400"/>
</dbReference>
<dbReference type="InterPro" id="IPR049808">
    <property type="entry name" value="CONSTANS-like_Bbox1"/>
</dbReference>
<gene>
    <name evidence="5" type="primary">LOC123100688</name>
</gene>
<evidence type="ECO:0000256" key="1">
    <source>
        <dbReference type="ARBA" id="ARBA00022723"/>
    </source>
</evidence>
<dbReference type="PANTHER" id="PTHR31717">
    <property type="entry name" value="ZINC FINGER PROTEIN CONSTANS-LIKE 10"/>
    <property type="match status" value="1"/>
</dbReference>
<reference evidence="5" key="2">
    <citation type="submission" date="2018-10" db="UniProtKB">
        <authorList>
            <consortium name="EnsemblPlants"/>
        </authorList>
    </citation>
    <scope>IDENTIFICATION</scope>
</reference>
<dbReference type="Gramene" id="TraesJAG4D03G02561780.1">
    <property type="protein sequence ID" value="TraesJAG4D03G02561780.1.CDS1"/>
    <property type="gene ID" value="TraesJAG4D03G02561780"/>
</dbReference>
<proteinExistence type="predicted"/>
<dbReference type="PANTHER" id="PTHR31717:SF142">
    <property type="entry name" value="B-BOX DOMAIN PROTEIN 30-RELATED"/>
    <property type="match status" value="1"/>
</dbReference>
<dbReference type="GeneID" id="123100688"/>
<evidence type="ECO:0000256" key="3">
    <source>
        <dbReference type="ARBA" id="ARBA00022833"/>
    </source>
</evidence>
<reference evidence="5" key="1">
    <citation type="submission" date="2018-08" db="EMBL/GenBank/DDBJ databases">
        <authorList>
            <person name="Rossello M."/>
        </authorList>
    </citation>
    <scope>NUCLEOTIDE SEQUENCE [LARGE SCALE GENOMIC DNA]</scope>
    <source>
        <strain evidence="5">cv. Chinese Spring</strain>
    </source>
</reference>
<dbReference type="Gramene" id="TraesLACUn03G04456830.1">
    <property type="protein sequence ID" value="TraesLACUn03G04456830.1.CDS1"/>
    <property type="gene ID" value="TraesLACUn03G04456830"/>
</dbReference>
<keyword evidence="2" id="KW-0863">Zinc-finger</keyword>
<dbReference type="Gramene" id="TraesCAD_scaffold_013573_01G000400.1">
    <property type="protein sequence ID" value="TraesCAD_scaffold_013573_01G000400.1"/>
    <property type="gene ID" value="TraesCAD_scaffold_013573_01G000400"/>
</dbReference>
<dbReference type="AlphaFoldDB" id="A0A3B6JP95"/>
<dbReference type="PaxDb" id="4565-Traes_4DL_A95E508A7.1"/>
<keyword evidence="1" id="KW-0479">Metal-binding</keyword>
<feature type="domain" description="B box-type" evidence="4">
    <location>
        <begin position="7"/>
        <end position="53"/>
    </location>
</feature>
<dbReference type="SMART" id="SM00336">
    <property type="entry name" value="BBOX"/>
    <property type="match status" value="1"/>
</dbReference>
<dbReference type="Gramene" id="TraesMACUn03G04514840.1">
    <property type="protein sequence ID" value="TraesMACUn03G04514840.1.CDS1"/>
    <property type="gene ID" value="TraesMACUn03G04514840"/>
</dbReference>
<dbReference type="EnsemblPlants" id="TraesCS4D02G362100.1">
    <property type="protein sequence ID" value="TraesCS4D02G362100.1.cds1"/>
    <property type="gene ID" value="TraesCS4D02G362100"/>
</dbReference>
<organism evidence="5">
    <name type="scientific">Triticum aestivum</name>
    <name type="common">Wheat</name>
    <dbReference type="NCBI Taxonomy" id="4565"/>
    <lineage>
        <taxon>Eukaryota</taxon>
        <taxon>Viridiplantae</taxon>
        <taxon>Streptophyta</taxon>
        <taxon>Embryophyta</taxon>
        <taxon>Tracheophyta</taxon>
        <taxon>Spermatophyta</taxon>
        <taxon>Magnoliopsida</taxon>
        <taxon>Liliopsida</taxon>
        <taxon>Poales</taxon>
        <taxon>Poaceae</taxon>
        <taxon>BOP clade</taxon>
        <taxon>Pooideae</taxon>
        <taxon>Triticodae</taxon>
        <taxon>Triticeae</taxon>
        <taxon>Triticinae</taxon>
        <taxon>Triticum</taxon>
    </lineage>
</organism>
<dbReference type="Gramene" id="TraesLDMUn03G04507610.1">
    <property type="protein sequence ID" value="TraesLDMUn03G04507610.1.CDS1"/>
    <property type="gene ID" value="TraesLDMUn03G04507610"/>
</dbReference>
<dbReference type="Gramene" id="TraesCS4D02G362100.1">
    <property type="protein sequence ID" value="TraesCS4D02G362100.1.cds1"/>
    <property type="gene ID" value="TraesCS4D02G362100"/>
</dbReference>
<keyword evidence="3" id="KW-0862">Zinc</keyword>
<dbReference type="InterPro" id="IPR000315">
    <property type="entry name" value="Znf_B-box"/>
</dbReference>
<dbReference type="Gramene" id="TraesROB_scaffold_018083_01G000200.1">
    <property type="protein sequence ID" value="TraesROB_scaffold_018083_01G000200.1"/>
    <property type="gene ID" value="TraesROB_scaffold_018083_01G000200"/>
</dbReference>
<name>A0A3B6JP95_WHEAT</name>
<evidence type="ECO:0000259" key="4">
    <source>
        <dbReference type="SMART" id="SM00336"/>
    </source>
</evidence>